<dbReference type="InterPro" id="IPR006667">
    <property type="entry name" value="SLC41_membr_dom"/>
</dbReference>
<comment type="subcellular location">
    <subcellularLocation>
        <location evidence="1">Membrane</location>
        <topology evidence="1">Multi-pass membrane protein</topology>
    </subcellularLocation>
</comment>
<accession>I0IGD3</accession>
<evidence type="ECO:0000256" key="7">
    <source>
        <dbReference type="ARBA" id="ARBA00023136"/>
    </source>
</evidence>
<keyword evidence="7 9" id="KW-0472">Membrane</keyword>
<dbReference type="GO" id="GO:0008324">
    <property type="term" value="F:monoatomic cation transmembrane transporter activity"/>
    <property type="evidence" value="ECO:0007669"/>
    <property type="project" value="InterPro"/>
</dbReference>
<organism evidence="11 12">
    <name type="scientific">Phycisphaera mikurensis (strain NBRC 102666 / KCTC 22515 / FYK2301M01)</name>
    <dbReference type="NCBI Taxonomy" id="1142394"/>
    <lineage>
        <taxon>Bacteria</taxon>
        <taxon>Pseudomonadati</taxon>
        <taxon>Planctomycetota</taxon>
        <taxon>Phycisphaerae</taxon>
        <taxon>Phycisphaerales</taxon>
        <taxon>Phycisphaeraceae</taxon>
        <taxon>Phycisphaera</taxon>
    </lineage>
</organism>
<dbReference type="PROSITE" id="PS51371">
    <property type="entry name" value="CBS"/>
    <property type="match status" value="2"/>
</dbReference>
<evidence type="ECO:0000259" key="10">
    <source>
        <dbReference type="PROSITE" id="PS51371"/>
    </source>
</evidence>
<evidence type="ECO:0000256" key="6">
    <source>
        <dbReference type="ARBA" id="ARBA00022989"/>
    </source>
</evidence>
<dbReference type="Pfam" id="PF00571">
    <property type="entry name" value="CBS"/>
    <property type="match status" value="1"/>
</dbReference>
<keyword evidence="6 9" id="KW-1133">Transmembrane helix</keyword>
<dbReference type="GO" id="GO:0016020">
    <property type="term" value="C:membrane"/>
    <property type="evidence" value="ECO:0007669"/>
    <property type="project" value="UniProtKB-SubCell"/>
</dbReference>
<name>I0IGD3_PHYMF</name>
<dbReference type="Gene3D" id="3.10.580.10">
    <property type="entry name" value="CBS-domain"/>
    <property type="match status" value="1"/>
</dbReference>
<dbReference type="eggNOG" id="COG2239">
    <property type="taxonomic scope" value="Bacteria"/>
</dbReference>
<feature type="transmembrane region" description="Helical" evidence="9">
    <location>
        <begin position="401"/>
        <end position="426"/>
    </location>
</feature>
<evidence type="ECO:0000256" key="4">
    <source>
        <dbReference type="ARBA" id="ARBA00022692"/>
    </source>
</evidence>
<keyword evidence="12" id="KW-1185">Reference proteome</keyword>
<evidence type="ECO:0000256" key="3">
    <source>
        <dbReference type="ARBA" id="ARBA00022448"/>
    </source>
</evidence>
<evidence type="ECO:0000256" key="1">
    <source>
        <dbReference type="ARBA" id="ARBA00004141"/>
    </source>
</evidence>
<gene>
    <name evidence="11" type="primary">mgtE</name>
    <name evidence="11" type="ordered locus">PSMK_21620</name>
</gene>
<keyword evidence="8" id="KW-0129">CBS domain</keyword>
<dbReference type="InterPro" id="IPR046342">
    <property type="entry name" value="CBS_dom_sf"/>
</dbReference>
<dbReference type="InterPro" id="IPR036739">
    <property type="entry name" value="SLC41_membr_dom_sf"/>
</dbReference>
<evidence type="ECO:0000256" key="5">
    <source>
        <dbReference type="ARBA" id="ARBA00022842"/>
    </source>
</evidence>
<dbReference type="HOGENOM" id="CLU_037408_1_1_0"/>
<dbReference type="PANTHER" id="PTHR41394">
    <property type="entry name" value="MAGNESIUM TRANSPORTER MGTE"/>
    <property type="match status" value="1"/>
</dbReference>
<dbReference type="Proteomes" id="UP000007881">
    <property type="component" value="Chromosome"/>
</dbReference>
<dbReference type="STRING" id="1142394.PSMK_21620"/>
<keyword evidence="3" id="KW-0813">Transport</keyword>
<dbReference type="SUPFAM" id="SSF158791">
    <property type="entry name" value="MgtE N-terminal domain-like"/>
    <property type="match status" value="1"/>
</dbReference>
<dbReference type="SUPFAM" id="SSF54631">
    <property type="entry name" value="CBS-domain pair"/>
    <property type="match status" value="1"/>
</dbReference>
<feature type="domain" description="CBS" evidence="10">
    <location>
        <begin position="146"/>
        <end position="211"/>
    </location>
</feature>
<dbReference type="InterPro" id="IPR000644">
    <property type="entry name" value="CBS_dom"/>
</dbReference>
<evidence type="ECO:0000256" key="9">
    <source>
        <dbReference type="SAM" id="Phobius"/>
    </source>
</evidence>
<dbReference type="SUPFAM" id="SSF161093">
    <property type="entry name" value="MgtE membrane domain-like"/>
    <property type="match status" value="1"/>
</dbReference>
<dbReference type="Gene3D" id="1.10.357.20">
    <property type="entry name" value="SLC41 divalent cation transporters, integral membrane domain"/>
    <property type="match status" value="1"/>
</dbReference>
<dbReference type="SMART" id="SM00924">
    <property type="entry name" value="MgtE_N"/>
    <property type="match status" value="1"/>
</dbReference>
<dbReference type="OrthoDB" id="9790355at2"/>
<dbReference type="RefSeq" id="WP_014437539.1">
    <property type="nucleotide sequence ID" value="NC_017080.1"/>
</dbReference>
<dbReference type="EMBL" id="AP012338">
    <property type="protein sequence ID" value="BAM04321.1"/>
    <property type="molecule type" value="Genomic_DNA"/>
</dbReference>
<keyword evidence="4 9" id="KW-0812">Transmembrane</keyword>
<protein>
    <submittedName>
        <fullName evidence="11">Magnesium transporter</fullName>
    </submittedName>
</protein>
<dbReference type="InterPro" id="IPR038076">
    <property type="entry name" value="MgtE_N_sf"/>
</dbReference>
<dbReference type="KEGG" id="phm:PSMK_21620"/>
<sequence length="464" mass="49683">MTASRDSVTLSADVVPIDRRDLRRMIDEASATELHALVDEAHADEIVHAVTSLPEDEREKLFDVLDAERGAAVLELLPDSQAVDSLESLDPDAAAELIHELDSEDQADLIALLDDPELILSRLPAEEAEEIRDLASYPADTAGGMMGTEFLAFPLGSTVGDVVKELQDHADEHSDADVQYVYVTDEDGRLRGVLPLRNLVVSKRARKISDVMIADPLAMPSDATLDRMIAFFDDHHFLGVPVVTTAEDPVPGRLLGVLQAAEVDEAEAELRGGEFRRSQGIVGGEELRSMPLLLRSRRRFSWLTLNIGLNVVAASVIARNLDVIEAIAPLAVIMPIISDMSGCSGNQAVAVSMRELSLNVARPSDWFRVWRKEAAVGSVNGIGLGLLLGLAGGLWQGPWFGFVVGAALAANTLVAVSIGGVVPLLLKGLKLDPAVGAGPILTTVTDMCGFFLVLTMAANLLQQA</sequence>
<proteinExistence type="inferred from homology"/>
<dbReference type="Pfam" id="PF01769">
    <property type="entry name" value="MgtE"/>
    <property type="match status" value="1"/>
</dbReference>
<feature type="transmembrane region" description="Helical" evidence="9">
    <location>
        <begin position="438"/>
        <end position="461"/>
    </location>
</feature>
<dbReference type="PANTHER" id="PTHR41394:SF5">
    <property type="entry name" value="SLC41A_MGTE INTEGRAL MEMBRANE DOMAIN-CONTAINING PROTEIN"/>
    <property type="match status" value="1"/>
</dbReference>
<feature type="transmembrane region" description="Helical" evidence="9">
    <location>
        <begin position="374"/>
        <end position="395"/>
    </location>
</feature>
<dbReference type="AlphaFoldDB" id="I0IGD3"/>
<comment type="similarity">
    <text evidence="2">Belongs to the SLC41A transporter family.</text>
</comment>
<keyword evidence="5" id="KW-0460">Magnesium</keyword>
<evidence type="ECO:0000313" key="11">
    <source>
        <dbReference type="EMBL" id="BAM04321.1"/>
    </source>
</evidence>
<reference evidence="11 12" key="1">
    <citation type="submission" date="2012-02" db="EMBL/GenBank/DDBJ databases">
        <title>Complete genome sequence of Phycisphaera mikurensis NBRC 102666.</title>
        <authorList>
            <person name="Ankai A."/>
            <person name="Hosoyama A."/>
            <person name="Terui Y."/>
            <person name="Sekine M."/>
            <person name="Fukai R."/>
            <person name="Kato Y."/>
            <person name="Nakamura S."/>
            <person name="Yamada-Narita S."/>
            <person name="Kawakoshi A."/>
            <person name="Fukunaga Y."/>
            <person name="Yamazaki S."/>
            <person name="Fujita N."/>
        </authorList>
    </citation>
    <scope>NUCLEOTIDE SEQUENCE [LARGE SCALE GENOMIC DNA]</scope>
    <source>
        <strain evidence="12">NBRC 102666 / KCTC 22515 / FYK2301M01</strain>
    </source>
</reference>
<evidence type="ECO:0000256" key="2">
    <source>
        <dbReference type="ARBA" id="ARBA00009749"/>
    </source>
</evidence>
<evidence type="ECO:0000256" key="8">
    <source>
        <dbReference type="PROSITE-ProRule" id="PRU00703"/>
    </source>
</evidence>
<dbReference type="Gene3D" id="1.25.60.10">
    <property type="entry name" value="MgtE N-terminal domain-like"/>
    <property type="match status" value="1"/>
</dbReference>
<feature type="domain" description="CBS" evidence="10">
    <location>
        <begin position="212"/>
        <end position="275"/>
    </location>
</feature>
<dbReference type="Pfam" id="PF03448">
    <property type="entry name" value="MgtE_N"/>
    <property type="match status" value="1"/>
</dbReference>
<dbReference type="InterPro" id="IPR006668">
    <property type="entry name" value="Mg_transptr_MgtE_intracell_dom"/>
</dbReference>
<evidence type="ECO:0000313" key="12">
    <source>
        <dbReference type="Proteomes" id="UP000007881"/>
    </source>
</evidence>